<proteinExistence type="predicted"/>
<keyword evidence="2" id="KW-0812">Transmembrane</keyword>
<evidence type="ECO:0000256" key="1">
    <source>
        <dbReference type="SAM" id="MobiDB-lite"/>
    </source>
</evidence>
<dbReference type="Proteomes" id="UP000315971">
    <property type="component" value="Unassembled WGS sequence"/>
</dbReference>
<evidence type="ECO:0000256" key="2">
    <source>
        <dbReference type="SAM" id="Phobius"/>
    </source>
</evidence>
<keyword evidence="4" id="KW-1185">Reference proteome</keyword>
<accession>A0A521AZJ1</accession>
<dbReference type="EMBL" id="FXSZ01000001">
    <property type="protein sequence ID" value="SMO40181.1"/>
    <property type="molecule type" value="Genomic_DNA"/>
</dbReference>
<sequence length="587" mass="67754">MDVFRKILKWALVILIVLSLICTIIGFFLSRQYRPILAKTLKKAVLSSSKGLYHLEFEDLDIRPLLGKVSLLNVKLIADTNVYKQLQREENAPQTIYTIKIEFIQIRGINQWNYFQNKTLAIENIIIHRPHVKILKNQLVVQKKNHIKKDLYDIISPIFKETVVSSIKATEGSVFYELINTKSQKSYLKANNFSLLVDGLRLNKPSEEDTSRLFYSDNIRFIVNHYQLRLPDSLNTIKFDQLQLSTQDSSILVTNFNLQPRFEQYLYAKAAGKQTDRLDLKIDSSNVRGIHFRTLLFDEKLIIEQADFSGLQLYAFRDKRVPMKNEKAKVLVHELLKNTTFPILVQYATIRNSRVDYEEFAPKGISPGTIFFSSLNAQFKNITNNESAEQKNMLVNVSSYFMGVGELKTEFIFPISKSDHTFRVTGSLGRMDLRVVNKAVESLAMVKLKTGRVNHLDFDIKANNIRSSIKMKFLYSNLVVTVLDPETGEKKGLASTLLNALILDSDNPLTGKAPRKANATFARNQQKQIFNFLWKTLYQGIKRSIGIDQEDENKLKKLSDKYAKKSRQKNKTERKREQKLKRAQYDL</sequence>
<keyword evidence="2" id="KW-0472">Membrane</keyword>
<organism evidence="3 4">
    <name type="scientific">Solitalea koreensis</name>
    <dbReference type="NCBI Taxonomy" id="543615"/>
    <lineage>
        <taxon>Bacteria</taxon>
        <taxon>Pseudomonadati</taxon>
        <taxon>Bacteroidota</taxon>
        <taxon>Sphingobacteriia</taxon>
        <taxon>Sphingobacteriales</taxon>
        <taxon>Sphingobacteriaceae</taxon>
        <taxon>Solitalea</taxon>
    </lineage>
</organism>
<name>A0A521AZJ1_9SPHI</name>
<feature type="transmembrane region" description="Helical" evidence="2">
    <location>
        <begin position="7"/>
        <end position="29"/>
    </location>
</feature>
<dbReference type="OrthoDB" id="814802at2"/>
<reference evidence="3 4" key="1">
    <citation type="submission" date="2017-05" db="EMBL/GenBank/DDBJ databases">
        <authorList>
            <person name="Varghese N."/>
            <person name="Submissions S."/>
        </authorList>
    </citation>
    <scope>NUCLEOTIDE SEQUENCE [LARGE SCALE GENOMIC DNA]</scope>
    <source>
        <strain evidence="3 4">DSM 21342</strain>
    </source>
</reference>
<feature type="region of interest" description="Disordered" evidence="1">
    <location>
        <begin position="557"/>
        <end position="587"/>
    </location>
</feature>
<gene>
    <name evidence="3" type="ORF">SAMN06265350_101546</name>
</gene>
<evidence type="ECO:0000313" key="4">
    <source>
        <dbReference type="Proteomes" id="UP000315971"/>
    </source>
</evidence>
<protein>
    <recommendedName>
        <fullName evidence="5">AsmA-like C-terminal region</fullName>
    </recommendedName>
</protein>
<dbReference type="AlphaFoldDB" id="A0A521AZJ1"/>
<evidence type="ECO:0008006" key="5">
    <source>
        <dbReference type="Google" id="ProtNLM"/>
    </source>
</evidence>
<keyword evidence="2" id="KW-1133">Transmembrane helix</keyword>
<feature type="compositionally biased region" description="Basic residues" evidence="1">
    <location>
        <begin position="577"/>
        <end position="587"/>
    </location>
</feature>
<evidence type="ECO:0000313" key="3">
    <source>
        <dbReference type="EMBL" id="SMO40181.1"/>
    </source>
</evidence>